<dbReference type="PIRSF" id="PIRSF000390">
    <property type="entry name" value="PLP_StrS"/>
    <property type="match status" value="1"/>
</dbReference>
<sequence length="366" mass="40158">MQVKYAYLDEQFSDVEAYFQDLRALVASSEFTLGPYVEAFEKKFASYVGAKHAIGTNTGTGALILALKAAGVRPGDEVITVANTFIATVGAIVAAGARPVFVDCDARYQIDVDKIETAITPKTTAILPVHWAGCPPEMDRILEVADRRGLPVVEDACPAVGAKIGGRHAGTFGKLGAFSMHPLKPLNVWGDGGIVVTDDDEAARFLRLYRNHGLVDRDHIEIWGVNDRLQPFQAVVGNRVLDTVDGLVEARIRNARLLDEGLKGLEAHIRPPRRLAGYLEVYQLYLVSATRRDDLVKFLIGCGVEAKVHYPIPVHLQNAARELGYKRGDFPVCERQADEIVTLPAHQHISESQIAFVVSSIREFYA</sequence>
<dbReference type="InterPro" id="IPR015424">
    <property type="entry name" value="PyrdxlP-dep_Trfase"/>
</dbReference>
<dbReference type="Pfam" id="PF01041">
    <property type="entry name" value="DegT_DnrJ_EryC1"/>
    <property type="match status" value="1"/>
</dbReference>
<accession>A0A381X311</accession>
<name>A0A381X311_9ZZZZ</name>
<evidence type="ECO:0000256" key="1">
    <source>
        <dbReference type="ARBA" id="ARBA00022898"/>
    </source>
</evidence>
<evidence type="ECO:0008006" key="4">
    <source>
        <dbReference type="Google" id="ProtNLM"/>
    </source>
</evidence>
<dbReference type="Gene3D" id="3.90.1150.10">
    <property type="entry name" value="Aspartate Aminotransferase, domain 1"/>
    <property type="match status" value="1"/>
</dbReference>
<evidence type="ECO:0000313" key="3">
    <source>
        <dbReference type="EMBL" id="SVA59154.1"/>
    </source>
</evidence>
<dbReference type="GO" id="GO:0030170">
    <property type="term" value="F:pyridoxal phosphate binding"/>
    <property type="evidence" value="ECO:0007669"/>
    <property type="project" value="TreeGrafter"/>
</dbReference>
<dbReference type="CDD" id="cd00616">
    <property type="entry name" value="AHBA_syn"/>
    <property type="match status" value="1"/>
</dbReference>
<gene>
    <name evidence="3" type="ORF">METZ01_LOCUS112008</name>
</gene>
<evidence type="ECO:0000256" key="2">
    <source>
        <dbReference type="ARBA" id="ARBA00037999"/>
    </source>
</evidence>
<dbReference type="GO" id="GO:0008483">
    <property type="term" value="F:transaminase activity"/>
    <property type="evidence" value="ECO:0007669"/>
    <property type="project" value="TreeGrafter"/>
</dbReference>
<dbReference type="PANTHER" id="PTHR30244:SF36">
    <property type="entry name" value="3-OXO-GLUCOSE-6-PHOSPHATE:GLUTAMATE AMINOTRANSFERASE"/>
    <property type="match status" value="1"/>
</dbReference>
<dbReference type="Gene3D" id="3.40.640.10">
    <property type="entry name" value="Type I PLP-dependent aspartate aminotransferase-like (Major domain)"/>
    <property type="match status" value="1"/>
</dbReference>
<proteinExistence type="inferred from homology"/>
<dbReference type="AlphaFoldDB" id="A0A381X311"/>
<dbReference type="InterPro" id="IPR015422">
    <property type="entry name" value="PyrdxlP-dep_Trfase_small"/>
</dbReference>
<dbReference type="GO" id="GO:0000271">
    <property type="term" value="P:polysaccharide biosynthetic process"/>
    <property type="evidence" value="ECO:0007669"/>
    <property type="project" value="TreeGrafter"/>
</dbReference>
<dbReference type="InterPro" id="IPR015421">
    <property type="entry name" value="PyrdxlP-dep_Trfase_major"/>
</dbReference>
<keyword evidence="1" id="KW-0663">Pyridoxal phosphate</keyword>
<dbReference type="PANTHER" id="PTHR30244">
    <property type="entry name" value="TRANSAMINASE"/>
    <property type="match status" value="1"/>
</dbReference>
<dbReference type="SUPFAM" id="SSF53383">
    <property type="entry name" value="PLP-dependent transferases"/>
    <property type="match status" value="1"/>
</dbReference>
<dbReference type="InterPro" id="IPR000653">
    <property type="entry name" value="DegT/StrS_aminotransferase"/>
</dbReference>
<organism evidence="3">
    <name type="scientific">marine metagenome</name>
    <dbReference type="NCBI Taxonomy" id="408172"/>
    <lineage>
        <taxon>unclassified sequences</taxon>
        <taxon>metagenomes</taxon>
        <taxon>ecological metagenomes</taxon>
    </lineage>
</organism>
<reference evidence="3" key="1">
    <citation type="submission" date="2018-05" db="EMBL/GenBank/DDBJ databases">
        <authorList>
            <person name="Lanie J.A."/>
            <person name="Ng W.-L."/>
            <person name="Kazmierczak K.M."/>
            <person name="Andrzejewski T.M."/>
            <person name="Davidsen T.M."/>
            <person name="Wayne K.J."/>
            <person name="Tettelin H."/>
            <person name="Glass J.I."/>
            <person name="Rusch D."/>
            <person name="Podicherti R."/>
            <person name="Tsui H.-C.T."/>
            <person name="Winkler M.E."/>
        </authorList>
    </citation>
    <scope>NUCLEOTIDE SEQUENCE</scope>
</reference>
<protein>
    <recommendedName>
        <fullName evidence="4">DegT/DnrJ/EryC1/StrS family aminotransferase</fullName>
    </recommendedName>
</protein>
<dbReference type="EMBL" id="UINC01013742">
    <property type="protein sequence ID" value="SVA59154.1"/>
    <property type="molecule type" value="Genomic_DNA"/>
</dbReference>
<comment type="similarity">
    <text evidence="2">Belongs to the DegT/DnrJ/EryC1 family.</text>
</comment>